<dbReference type="AlphaFoldDB" id="A0A061D2U9"/>
<organism evidence="1 2">
    <name type="scientific">Babesia bigemina</name>
    <dbReference type="NCBI Taxonomy" id="5866"/>
    <lineage>
        <taxon>Eukaryota</taxon>
        <taxon>Sar</taxon>
        <taxon>Alveolata</taxon>
        <taxon>Apicomplexa</taxon>
        <taxon>Aconoidasida</taxon>
        <taxon>Piroplasmida</taxon>
        <taxon>Babesiidae</taxon>
        <taxon>Babesia</taxon>
    </lineage>
</organism>
<reference evidence="2" key="1">
    <citation type="submission" date="2014-06" db="EMBL/GenBank/DDBJ databases">
        <authorList>
            <person name="Aslett M."/>
            <person name="De Silva N."/>
        </authorList>
    </citation>
    <scope>NUCLEOTIDE SEQUENCE [LARGE SCALE GENOMIC DNA]</scope>
    <source>
        <strain evidence="2">Bond</strain>
    </source>
</reference>
<dbReference type="GeneID" id="24563474"/>
<dbReference type="OMA" id="FTLDCKA"/>
<evidence type="ECO:0000313" key="2">
    <source>
        <dbReference type="Proteomes" id="UP000033188"/>
    </source>
</evidence>
<sequence>MGTDQSSDVAGGVSLLEECMAQYESIPCPELPLHKIQAVAGGIEESSAPVDTAVVTAFLEKALSFILEDSIELQCSTREHYEIAIARCVFRRLIFSVLFTLLNRMPRGDRKEAENELFGRHAPLMEAATHKLFANIDFEEKISLVELLWRGVRRAGNAKATKAMSTRPCVAFRGIKLLHANNFEREAISWLEKTGCLNEDFGLYKLNGRLELKLPHKIIFEHDFTEVIVTPALLRVHILIPEDQTCLKLEVPFCHMISINCDGGGLEFSFKMVHSRFNTAGLWSVPLQESVSQLVDSDDIFVTKLNLVDPVSPRLSAAIMSVGNVINVTEEEEEEPFAAQQFEQDDGPVVFQIGSESEEEDELCVQENVPILPSSLTYKVSGRRKVDSRHHFHDTDSIDDYKFMDKLSKRMDYPSSPSTLSYNQASVSLSTEVSNNMSSCEKPFGDPLLEPNHRPMHLHGHSTDEPLMLSLEHYREVKAKELLSIFKRIYREESDQAKAEIAKLCAAQETQRREAQESYRKEVVSLVKEIELNHHDLMDQLKKLLGDFDALRNNSLGKDGRKPDKARGLDMGNSLIASSNGLVEKTETAIKDIDDVIQRIRMHYVKRKIDCSRALEGL</sequence>
<dbReference type="KEGG" id="bbig:BBBOND_0200900"/>
<proteinExistence type="predicted"/>
<keyword evidence="2" id="KW-1185">Reference proteome</keyword>
<protein>
    <submittedName>
        <fullName evidence="1">Uncharacterized protein</fullName>
    </submittedName>
</protein>
<gene>
    <name evidence="1" type="ORF">BBBOND_0200900</name>
</gene>
<name>A0A061D2U9_BABBI</name>
<dbReference type="EMBL" id="LK391708">
    <property type="protein sequence ID" value="CDR94933.1"/>
    <property type="molecule type" value="Genomic_DNA"/>
</dbReference>
<evidence type="ECO:0000313" key="1">
    <source>
        <dbReference type="EMBL" id="CDR94933.1"/>
    </source>
</evidence>
<dbReference type="OrthoDB" id="365941at2759"/>
<accession>A0A061D2U9</accession>
<dbReference type="VEuPathDB" id="PiroplasmaDB:BBBOND_0200900"/>
<dbReference type="Proteomes" id="UP000033188">
    <property type="component" value="Chromosome 2"/>
</dbReference>
<dbReference type="RefSeq" id="XP_012767119.1">
    <property type="nucleotide sequence ID" value="XM_012911665.1"/>
</dbReference>